<proteinExistence type="predicted"/>
<dbReference type="Pfam" id="PF13148">
    <property type="entry name" value="DUF3987"/>
    <property type="match status" value="1"/>
</dbReference>
<reference evidence="1 2" key="1">
    <citation type="submission" date="2022-05" db="EMBL/GenBank/DDBJ databases">
        <authorList>
            <consortium name="Genoscope - CEA"/>
            <person name="William W."/>
        </authorList>
    </citation>
    <scope>NUCLEOTIDE SEQUENCE [LARGE SCALE GENOMIC DNA]</scope>
</reference>
<dbReference type="EMBL" id="CALNXI010003616">
    <property type="protein sequence ID" value="CAH3193844.1"/>
    <property type="molecule type" value="Genomic_DNA"/>
</dbReference>
<comment type="caution">
    <text evidence="1">The sequence shown here is derived from an EMBL/GenBank/DDBJ whole genome shotgun (WGS) entry which is preliminary data.</text>
</comment>
<keyword evidence="2" id="KW-1185">Reference proteome</keyword>
<sequence>MARSRRAQPEFLVGPLLAMTSVLIGPRSVIQATEFFKEPSNIFTLTLCDTGAAKSAAYKIAVDDPLTELNAEIGGLAVQDYTRKGLMQHLVQHGGRAIIVYPEMSEFLDLVLKKQNDLSGERQLYCKLFDGSKWTDTRIGKESNRVVVDNLCVSVGGFAQPSVYLDQLMSLVNRNDGFLERFLTWVVKPHLLNCDEVRNWGNRLQNISMQQFQDIYKVIWNKHQQGCIVYEFTDEAYQVFRTLDFEVTQTMNEAWETGEAEFSVSKDINYFLRFCINLHVFNTVAKELLDNKSMEDIIIPLKEEKETASGALALVQYSRAQKQVFQKFIKSSREKLAGSSTLDSTKAEEVLCELGNKLMAKCRGLPKEEIDTFMRPMTTEGRQTVIMGKENFPLDIRERETLHAIIKKHPSWGRRVRSGGLGERWRVASASIPRLSPLKFGPKFKK</sequence>
<name>A0ABN8SVQ0_9CNID</name>
<evidence type="ECO:0000313" key="2">
    <source>
        <dbReference type="Proteomes" id="UP001159427"/>
    </source>
</evidence>
<organism evidence="1 2">
    <name type="scientific">Porites evermanni</name>
    <dbReference type="NCBI Taxonomy" id="104178"/>
    <lineage>
        <taxon>Eukaryota</taxon>
        <taxon>Metazoa</taxon>
        <taxon>Cnidaria</taxon>
        <taxon>Anthozoa</taxon>
        <taxon>Hexacorallia</taxon>
        <taxon>Scleractinia</taxon>
        <taxon>Fungiina</taxon>
        <taxon>Poritidae</taxon>
        <taxon>Porites</taxon>
    </lineage>
</organism>
<evidence type="ECO:0000313" key="1">
    <source>
        <dbReference type="EMBL" id="CAH3193844.1"/>
    </source>
</evidence>
<dbReference type="Proteomes" id="UP001159427">
    <property type="component" value="Unassembled WGS sequence"/>
</dbReference>
<dbReference type="InterPro" id="IPR025048">
    <property type="entry name" value="DUF3987"/>
</dbReference>
<gene>
    <name evidence="1" type="ORF">PEVE_00026647</name>
</gene>
<protein>
    <submittedName>
        <fullName evidence="1">Uncharacterized protein</fullName>
    </submittedName>
</protein>
<feature type="non-terminal residue" evidence="1">
    <location>
        <position position="446"/>
    </location>
</feature>
<accession>A0ABN8SVQ0</accession>